<dbReference type="KEGG" id="pmt:PMT_0167"/>
<dbReference type="AlphaFoldDB" id="Q7V900"/>
<keyword evidence="2" id="KW-1185">Reference proteome</keyword>
<proteinExistence type="predicted"/>
<organism evidence="1 2">
    <name type="scientific">Prochlorococcus marinus (strain MIT 9313)</name>
    <dbReference type="NCBI Taxonomy" id="74547"/>
    <lineage>
        <taxon>Bacteria</taxon>
        <taxon>Bacillati</taxon>
        <taxon>Cyanobacteriota</taxon>
        <taxon>Cyanophyceae</taxon>
        <taxon>Synechococcales</taxon>
        <taxon>Prochlorococcaceae</taxon>
        <taxon>Prochlorococcus</taxon>
    </lineage>
</organism>
<reference evidence="1 2" key="1">
    <citation type="journal article" date="2003" name="Nature">
        <title>Genome divergence in two Prochlorococcus ecotypes reflects oceanic niche differentiation.</title>
        <authorList>
            <person name="Rocap G."/>
            <person name="Larimer F.W."/>
            <person name="Lamerdin J.E."/>
            <person name="Malfatti S."/>
            <person name="Chain P."/>
            <person name="Ahlgren N.A."/>
            <person name="Arellano A."/>
            <person name="Coleman M."/>
            <person name="Hauser L."/>
            <person name="Hess W.R."/>
            <person name="Johnson Z.I."/>
            <person name="Land M.L."/>
            <person name="Lindell D."/>
            <person name="Post A.F."/>
            <person name="Regala W."/>
            <person name="Shah M."/>
            <person name="Shaw S.L."/>
            <person name="Steglich C."/>
            <person name="Sullivan M.B."/>
            <person name="Ting C.S."/>
            <person name="Tolonen A."/>
            <person name="Webb E.A."/>
            <person name="Zinser E.R."/>
            <person name="Chisholm S.W."/>
        </authorList>
    </citation>
    <scope>NUCLEOTIDE SEQUENCE [LARGE SCALE GENOMIC DNA]</scope>
    <source>
        <strain evidence="2">MIT 9313</strain>
    </source>
</reference>
<dbReference type="EMBL" id="BX548175">
    <property type="protein sequence ID" value="CAE20342.1"/>
    <property type="molecule type" value="Genomic_DNA"/>
</dbReference>
<accession>Q7V900</accession>
<name>Q7V900_PROMM</name>
<dbReference type="Proteomes" id="UP000001423">
    <property type="component" value="Chromosome"/>
</dbReference>
<evidence type="ECO:0000313" key="2">
    <source>
        <dbReference type="Proteomes" id="UP000001423"/>
    </source>
</evidence>
<gene>
    <name evidence="1" type="ordered locus">PMT_0167</name>
</gene>
<dbReference type="HOGENOM" id="CLU_2524847_0_0_3"/>
<sequence>MIFAEVIKKQRKPKKQTRHSSFRRKNASQIINAIKANQCFSLMPIFLMFAKISRLLHMHLCLSDFISLLPPADATADKHQESYS</sequence>
<evidence type="ECO:0000313" key="1">
    <source>
        <dbReference type="EMBL" id="CAE20342.1"/>
    </source>
</evidence>
<protein>
    <submittedName>
        <fullName evidence="1">Uncharacterized protein</fullName>
    </submittedName>
</protein>